<reference evidence="3" key="4">
    <citation type="submission" date="2019-03" db="UniProtKB">
        <authorList>
            <consortium name="EnsemblPlants"/>
        </authorList>
    </citation>
    <scope>IDENTIFICATION</scope>
</reference>
<keyword evidence="4" id="KW-1185">Reference proteome</keyword>
<evidence type="ECO:0000313" key="4">
    <source>
        <dbReference type="Proteomes" id="UP000015105"/>
    </source>
</evidence>
<protein>
    <recommendedName>
        <fullName evidence="2">TTF-type domain-containing protein</fullName>
    </recommendedName>
</protein>
<proteinExistence type="predicted"/>
<feature type="domain" description="TTF-type" evidence="2">
    <location>
        <begin position="139"/>
        <end position="240"/>
    </location>
</feature>
<reference evidence="4" key="2">
    <citation type="journal article" date="2017" name="Nat. Plants">
        <title>The Aegilops tauschii genome reveals multiple impacts of transposons.</title>
        <authorList>
            <person name="Zhao G."/>
            <person name="Zou C."/>
            <person name="Li K."/>
            <person name="Wang K."/>
            <person name="Li T."/>
            <person name="Gao L."/>
            <person name="Zhang X."/>
            <person name="Wang H."/>
            <person name="Yang Z."/>
            <person name="Liu X."/>
            <person name="Jiang W."/>
            <person name="Mao L."/>
            <person name="Kong X."/>
            <person name="Jiao Y."/>
            <person name="Jia J."/>
        </authorList>
    </citation>
    <scope>NUCLEOTIDE SEQUENCE [LARGE SCALE GENOMIC DNA]</scope>
    <source>
        <strain evidence="4">cv. AL8/78</strain>
    </source>
</reference>
<evidence type="ECO:0000259" key="2">
    <source>
        <dbReference type="SMART" id="SM00597"/>
    </source>
</evidence>
<accession>A0A453GSY8</accession>
<dbReference type="InterPro" id="IPR006580">
    <property type="entry name" value="Znf_TTF"/>
</dbReference>
<feature type="compositionally biased region" description="Acidic residues" evidence="1">
    <location>
        <begin position="69"/>
        <end position="87"/>
    </location>
</feature>
<dbReference type="Pfam" id="PF14291">
    <property type="entry name" value="DUF4371"/>
    <property type="match status" value="1"/>
</dbReference>
<reference evidence="3" key="5">
    <citation type="journal article" date="2021" name="G3 (Bethesda)">
        <title>Aegilops tauschii genome assembly Aet v5.0 features greater sequence contiguity and improved annotation.</title>
        <authorList>
            <person name="Wang L."/>
            <person name="Zhu T."/>
            <person name="Rodriguez J.C."/>
            <person name="Deal K.R."/>
            <person name="Dubcovsky J."/>
            <person name="McGuire P.E."/>
            <person name="Lux T."/>
            <person name="Spannagl M."/>
            <person name="Mayer K.F.X."/>
            <person name="Baldrich P."/>
            <person name="Meyers B.C."/>
            <person name="Huo N."/>
            <person name="Gu Y.Q."/>
            <person name="Zhou H."/>
            <person name="Devos K.M."/>
            <person name="Bennetzen J.L."/>
            <person name="Unver T."/>
            <person name="Budak H."/>
            <person name="Gulick P.J."/>
            <person name="Galiba G."/>
            <person name="Kalapos B."/>
            <person name="Nelson D.R."/>
            <person name="Li P."/>
            <person name="You F.M."/>
            <person name="Luo M.C."/>
            <person name="Dvorak J."/>
        </authorList>
    </citation>
    <scope>NUCLEOTIDE SEQUENCE [LARGE SCALE GENOMIC DNA]</scope>
    <source>
        <strain evidence="3">cv. AL8/78</strain>
    </source>
</reference>
<dbReference type="Gramene" id="AET3Gv21188300.5">
    <property type="protein sequence ID" value="AET3Gv21188300.5"/>
    <property type="gene ID" value="AET3Gv21188300"/>
</dbReference>
<dbReference type="PANTHER" id="PTHR11697:SF230">
    <property type="entry name" value="ZINC FINGER, MYM DOMAIN CONTAINING 1"/>
    <property type="match status" value="1"/>
</dbReference>
<feature type="compositionally biased region" description="Polar residues" evidence="1">
    <location>
        <begin position="26"/>
        <end position="40"/>
    </location>
</feature>
<evidence type="ECO:0000256" key="1">
    <source>
        <dbReference type="SAM" id="MobiDB-lite"/>
    </source>
</evidence>
<dbReference type="InterPro" id="IPR055298">
    <property type="entry name" value="AtLOH3-like"/>
</dbReference>
<reference evidence="4" key="1">
    <citation type="journal article" date="2014" name="Science">
        <title>Ancient hybridizations among the ancestral genomes of bread wheat.</title>
        <authorList>
            <consortium name="International Wheat Genome Sequencing Consortium,"/>
            <person name="Marcussen T."/>
            <person name="Sandve S.R."/>
            <person name="Heier L."/>
            <person name="Spannagl M."/>
            <person name="Pfeifer M."/>
            <person name="Jakobsen K.S."/>
            <person name="Wulff B.B."/>
            <person name="Steuernagel B."/>
            <person name="Mayer K.F."/>
            <person name="Olsen O.A."/>
        </authorList>
    </citation>
    <scope>NUCLEOTIDE SEQUENCE [LARGE SCALE GENOMIC DNA]</scope>
    <source>
        <strain evidence="4">cv. AL8/78</strain>
    </source>
</reference>
<reference evidence="3" key="3">
    <citation type="journal article" date="2017" name="Nature">
        <title>Genome sequence of the progenitor of the wheat D genome Aegilops tauschii.</title>
        <authorList>
            <person name="Luo M.C."/>
            <person name="Gu Y.Q."/>
            <person name="Puiu D."/>
            <person name="Wang H."/>
            <person name="Twardziok S.O."/>
            <person name="Deal K.R."/>
            <person name="Huo N."/>
            <person name="Zhu T."/>
            <person name="Wang L."/>
            <person name="Wang Y."/>
            <person name="McGuire P.E."/>
            <person name="Liu S."/>
            <person name="Long H."/>
            <person name="Ramasamy R.K."/>
            <person name="Rodriguez J.C."/>
            <person name="Van S.L."/>
            <person name="Yuan L."/>
            <person name="Wang Z."/>
            <person name="Xia Z."/>
            <person name="Xiao L."/>
            <person name="Anderson O.D."/>
            <person name="Ouyang S."/>
            <person name="Liang Y."/>
            <person name="Zimin A.V."/>
            <person name="Pertea G."/>
            <person name="Qi P."/>
            <person name="Bennetzen J.L."/>
            <person name="Dai X."/>
            <person name="Dawson M.W."/>
            <person name="Muller H.G."/>
            <person name="Kugler K."/>
            <person name="Rivarola-Duarte L."/>
            <person name="Spannagl M."/>
            <person name="Mayer K.F.X."/>
            <person name="Lu F.H."/>
            <person name="Bevan M.W."/>
            <person name="Leroy P."/>
            <person name="Li P."/>
            <person name="You F.M."/>
            <person name="Sun Q."/>
            <person name="Liu Z."/>
            <person name="Lyons E."/>
            <person name="Wicker T."/>
            <person name="Salzberg S.L."/>
            <person name="Devos K.M."/>
            <person name="Dvorak J."/>
        </authorList>
    </citation>
    <scope>NUCLEOTIDE SEQUENCE [LARGE SCALE GENOMIC DNA]</scope>
    <source>
        <strain evidence="3">cv. AL8/78</strain>
    </source>
</reference>
<dbReference type="Proteomes" id="UP000015105">
    <property type="component" value="Chromosome 3D"/>
</dbReference>
<dbReference type="PANTHER" id="PTHR11697">
    <property type="entry name" value="GENERAL TRANSCRIPTION FACTOR 2-RELATED ZINC FINGER PROTEIN"/>
    <property type="match status" value="1"/>
</dbReference>
<dbReference type="SMART" id="SM00597">
    <property type="entry name" value="ZnF_TTF"/>
    <property type="match status" value="1"/>
</dbReference>
<evidence type="ECO:0000313" key="3">
    <source>
        <dbReference type="EnsemblPlants" id="AET3Gv21188300.5"/>
    </source>
</evidence>
<dbReference type="InterPro" id="IPR025398">
    <property type="entry name" value="DUF4371"/>
</dbReference>
<dbReference type="EnsemblPlants" id="AET3Gv21188300.5">
    <property type="protein sequence ID" value="AET3Gv21188300.5"/>
    <property type="gene ID" value="AET3Gv21188300"/>
</dbReference>
<name>A0A453GSY8_AEGTS</name>
<feature type="region of interest" description="Disordered" evidence="1">
    <location>
        <begin position="1"/>
        <end position="87"/>
    </location>
</feature>
<sequence>MKSKNTGTTDLRAFMARVAEKGKQPEPTSATPSSNESQMQLVIFEGQSGSETHTIPPEPERAPHTEAPIAEDDDESMALDESDSSDEDIYNIELDPGLRTPISSYDVNDQDSVRRAYIALGRCKPKMQKKDFPQHDCGGKRRFQPVWFDEYKWLEYSLDKDAAYCFFCYLFKDSTKFAGGDSFVNGGFRNWNMKARFRKHVGEVNSAHCEAEEKYNLFIKPKASIREAIASQTTQYKAEYLARLKWSLECIKFILHQGLAFRGHDEGKDSKNKGNFRELLQWLEGNFEEINKENIDCKWFFGHLAYLLNVLGMSCKKIRMLRVAQAEYMIEALKLGEIEAGQGLNQEMGLAWPGDARWGSHYETVMHVMSLYPSIRKVLFRLGRESNSVKALGAQTMLEVFKSFEFVFMLHLMNEIFGYTSDLSNALQKRDQDIVNAVDLLEFTRYNCKF</sequence>
<dbReference type="AlphaFoldDB" id="A0A453GSY8"/>
<organism evidence="3 4">
    <name type="scientific">Aegilops tauschii subsp. strangulata</name>
    <name type="common">Goatgrass</name>
    <dbReference type="NCBI Taxonomy" id="200361"/>
    <lineage>
        <taxon>Eukaryota</taxon>
        <taxon>Viridiplantae</taxon>
        <taxon>Streptophyta</taxon>
        <taxon>Embryophyta</taxon>
        <taxon>Tracheophyta</taxon>
        <taxon>Spermatophyta</taxon>
        <taxon>Magnoliopsida</taxon>
        <taxon>Liliopsida</taxon>
        <taxon>Poales</taxon>
        <taxon>Poaceae</taxon>
        <taxon>BOP clade</taxon>
        <taxon>Pooideae</taxon>
        <taxon>Triticodae</taxon>
        <taxon>Triticeae</taxon>
        <taxon>Triticinae</taxon>
        <taxon>Aegilops</taxon>
    </lineage>
</organism>